<evidence type="ECO:0000256" key="5">
    <source>
        <dbReference type="ARBA" id="ARBA00022723"/>
    </source>
</evidence>
<dbReference type="CDD" id="cd11065">
    <property type="entry name" value="CYP64-like"/>
    <property type="match status" value="1"/>
</dbReference>
<sequence>MTLSDLTVSLLLAVLPICGVIFGLYSTYRKWLDSPLRNLAYPPGPPAAILLGNSMKLPFSQAWVTYADWAKEYGDIMYLNIYGQHTIILNSVDDAVELFERRSRHYSDRPKNTIIDLMGWDFNVTFMPYGEQWRFHRRLLQQCFRSKASVVYQPIQTAKVHDLLYDLLTAPAGFRAHCKKATTAIIMAILYGHDLTPETSNYFSGLAEKAVAKLEGSLVPGAIVANYIPVLRYLPAWFPGAAFKHLAAEVKVLTSQMQEVPMDFVGKGLLKGTATPSLVSDLLENCYVQREYDMIKRVAASSYASGADTTVSPLLTFFLAMALFPAAQKKAQDEIDKVLGLDRLPNFADRPALPCVEALYREVTRWKPVTPLNTAHMATDDDVYKGYYIPKGSTIIANTWAMTRNEEKYPNPETFDPDRFLDKEGRLNDDNMVLNFGFGRRICPGRHLASATIWLTIVSVLATFDIRKKKDINGREIPIEGKYTDELVSHPHPFECSITPRRGNTGKLVRDAVKTSI</sequence>
<comment type="similarity">
    <text evidence="3 10">Belongs to the cytochrome P450 family.</text>
</comment>
<dbReference type="EMBL" id="KL142369">
    <property type="protein sequence ID" value="KDR82572.1"/>
    <property type="molecule type" value="Genomic_DNA"/>
</dbReference>
<dbReference type="STRING" id="685588.A0A067TJR6"/>
<keyword evidence="6 10" id="KW-0560">Oxidoreductase</keyword>
<comment type="pathway">
    <text evidence="2">Secondary metabolite biosynthesis.</text>
</comment>
<dbReference type="GO" id="GO:0016705">
    <property type="term" value="F:oxidoreductase activity, acting on paired donors, with incorporation or reduction of molecular oxygen"/>
    <property type="evidence" value="ECO:0007669"/>
    <property type="project" value="InterPro"/>
</dbReference>
<dbReference type="InterPro" id="IPR001128">
    <property type="entry name" value="Cyt_P450"/>
</dbReference>
<dbReference type="Proteomes" id="UP000027222">
    <property type="component" value="Unassembled WGS sequence"/>
</dbReference>
<dbReference type="OrthoDB" id="2789670at2759"/>
<dbReference type="Pfam" id="PF00067">
    <property type="entry name" value="p450"/>
    <property type="match status" value="1"/>
</dbReference>
<keyword evidence="7 9" id="KW-0408">Iron</keyword>
<dbReference type="SUPFAM" id="SSF48264">
    <property type="entry name" value="Cytochrome P450"/>
    <property type="match status" value="1"/>
</dbReference>
<keyword evidence="11" id="KW-0472">Membrane</keyword>
<gene>
    <name evidence="12" type="ORF">GALMADRAFT_237960</name>
</gene>
<evidence type="ECO:0008006" key="14">
    <source>
        <dbReference type="Google" id="ProtNLM"/>
    </source>
</evidence>
<dbReference type="HOGENOM" id="CLU_001570_2_3_1"/>
<keyword evidence="5 9" id="KW-0479">Metal-binding</keyword>
<dbReference type="GO" id="GO:0004497">
    <property type="term" value="F:monooxygenase activity"/>
    <property type="evidence" value="ECO:0007669"/>
    <property type="project" value="UniProtKB-KW"/>
</dbReference>
<dbReference type="Gene3D" id="1.10.630.10">
    <property type="entry name" value="Cytochrome P450"/>
    <property type="match status" value="1"/>
</dbReference>
<dbReference type="AlphaFoldDB" id="A0A067TJR6"/>
<evidence type="ECO:0000256" key="3">
    <source>
        <dbReference type="ARBA" id="ARBA00010617"/>
    </source>
</evidence>
<keyword evidence="11" id="KW-0812">Transmembrane</keyword>
<keyword evidence="8 10" id="KW-0503">Monooxygenase</keyword>
<evidence type="ECO:0000256" key="2">
    <source>
        <dbReference type="ARBA" id="ARBA00005179"/>
    </source>
</evidence>
<dbReference type="InterPro" id="IPR036396">
    <property type="entry name" value="Cyt_P450_sf"/>
</dbReference>
<feature type="transmembrane region" description="Helical" evidence="11">
    <location>
        <begin position="6"/>
        <end position="28"/>
    </location>
</feature>
<evidence type="ECO:0000313" key="13">
    <source>
        <dbReference type="Proteomes" id="UP000027222"/>
    </source>
</evidence>
<name>A0A067TJR6_GALM3</name>
<evidence type="ECO:0000256" key="10">
    <source>
        <dbReference type="RuleBase" id="RU000461"/>
    </source>
</evidence>
<keyword evidence="13" id="KW-1185">Reference proteome</keyword>
<evidence type="ECO:0000256" key="9">
    <source>
        <dbReference type="PIRSR" id="PIRSR602401-1"/>
    </source>
</evidence>
<dbReference type="GO" id="GO:0005506">
    <property type="term" value="F:iron ion binding"/>
    <property type="evidence" value="ECO:0007669"/>
    <property type="project" value="InterPro"/>
</dbReference>
<dbReference type="PANTHER" id="PTHR46300:SF7">
    <property type="entry name" value="P450, PUTATIVE (EUROFUNG)-RELATED"/>
    <property type="match status" value="1"/>
</dbReference>
<proteinExistence type="inferred from homology"/>
<dbReference type="PRINTS" id="PR00463">
    <property type="entry name" value="EP450I"/>
</dbReference>
<dbReference type="GO" id="GO:0020037">
    <property type="term" value="F:heme binding"/>
    <property type="evidence" value="ECO:0007669"/>
    <property type="project" value="InterPro"/>
</dbReference>
<evidence type="ECO:0000256" key="7">
    <source>
        <dbReference type="ARBA" id="ARBA00023004"/>
    </source>
</evidence>
<evidence type="ECO:0000256" key="11">
    <source>
        <dbReference type="SAM" id="Phobius"/>
    </source>
</evidence>
<accession>A0A067TJR6</accession>
<comment type="cofactor">
    <cofactor evidence="1 9">
        <name>heme</name>
        <dbReference type="ChEBI" id="CHEBI:30413"/>
    </cofactor>
</comment>
<evidence type="ECO:0000256" key="1">
    <source>
        <dbReference type="ARBA" id="ARBA00001971"/>
    </source>
</evidence>
<evidence type="ECO:0000256" key="6">
    <source>
        <dbReference type="ARBA" id="ARBA00023002"/>
    </source>
</evidence>
<reference evidence="13" key="1">
    <citation type="journal article" date="2014" name="Proc. Natl. Acad. Sci. U.S.A.">
        <title>Extensive sampling of basidiomycete genomes demonstrates inadequacy of the white-rot/brown-rot paradigm for wood decay fungi.</title>
        <authorList>
            <person name="Riley R."/>
            <person name="Salamov A.A."/>
            <person name="Brown D.W."/>
            <person name="Nagy L.G."/>
            <person name="Floudas D."/>
            <person name="Held B.W."/>
            <person name="Levasseur A."/>
            <person name="Lombard V."/>
            <person name="Morin E."/>
            <person name="Otillar R."/>
            <person name="Lindquist E.A."/>
            <person name="Sun H."/>
            <person name="LaButti K.M."/>
            <person name="Schmutz J."/>
            <person name="Jabbour D."/>
            <person name="Luo H."/>
            <person name="Baker S.E."/>
            <person name="Pisabarro A.G."/>
            <person name="Walton J.D."/>
            <person name="Blanchette R.A."/>
            <person name="Henrissat B."/>
            <person name="Martin F."/>
            <person name="Cullen D."/>
            <person name="Hibbett D.S."/>
            <person name="Grigoriev I.V."/>
        </authorList>
    </citation>
    <scope>NUCLEOTIDE SEQUENCE [LARGE SCALE GENOMIC DNA]</scope>
    <source>
        <strain evidence="13">CBS 339.88</strain>
    </source>
</reference>
<keyword evidence="11" id="KW-1133">Transmembrane helix</keyword>
<dbReference type="InterPro" id="IPR017972">
    <property type="entry name" value="Cyt_P450_CS"/>
</dbReference>
<organism evidence="12 13">
    <name type="scientific">Galerina marginata (strain CBS 339.88)</name>
    <dbReference type="NCBI Taxonomy" id="685588"/>
    <lineage>
        <taxon>Eukaryota</taxon>
        <taxon>Fungi</taxon>
        <taxon>Dikarya</taxon>
        <taxon>Basidiomycota</taxon>
        <taxon>Agaricomycotina</taxon>
        <taxon>Agaricomycetes</taxon>
        <taxon>Agaricomycetidae</taxon>
        <taxon>Agaricales</taxon>
        <taxon>Agaricineae</taxon>
        <taxon>Strophariaceae</taxon>
        <taxon>Galerina</taxon>
    </lineage>
</organism>
<dbReference type="PANTHER" id="PTHR46300">
    <property type="entry name" value="P450, PUTATIVE (EUROFUNG)-RELATED-RELATED"/>
    <property type="match status" value="1"/>
</dbReference>
<evidence type="ECO:0000313" key="12">
    <source>
        <dbReference type="EMBL" id="KDR82572.1"/>
    </source>
</evidence>
<dbReference type="PROSITE" id="PS00086">
    <property type="entry name" value="CYTOCHROME_P450"/>
    <property type="match status" value="1"/>
</dbReference>
<dbReference type="InterPro" id="IPR002401">
    <property type="entry name" value="Cyt_P450_E_grp-I"/>
</dbReference>
<evidence type="ECO:0000256" key="4">
    <source>
        <dbReference type="ARBA" id="ARBA00022617"/>
    </source>
</evidence>
<evidence type="ECO:0000256" key="8">
    <source>
        <dbReference type="ARBA" id="ARBA00023033"/>
    </source>
</evidence>
<keyword evidence="4 9" id="KW-0349">Heme</keyword>
<dbReference type="InterPro" id="IPR050364">
    <property type="entry name" value="Cytochrome_P450_fung"/>
</dbReference>
<feature type="binding site" description="axial binding residue" evidence="9">
    <location>
        <position position="443"/>
    </location>
    <ligand>
        <name>heme</name>
        <dbReference type="ChEBI" id="CHEBI:30413"/>
    </ligand>
    <ligandPart>
        <name>Fe</name>
        <dbReference type="ChEBI" id="CHEBI:18248"/>
    </ligandPart>
</feature>
<protein>
    <recommendedName>
        <fullName evidence="14">Cytochrome P450</fullName>
    </recommendedName>
</protein>